<dbReference type="InterPro" id="IPR031107">
    <property type="entry name" value="Small_HSP"/>
</dbReference>
<name>A0A1G4U1U7_9HYPH</name>
<dbReference type="Pfam" id="PF00011">
    <property type="entry name" value="HSP20"/>
    <property type="match status" value="1"/>
</dbReference>
<dbReference type="RefSeq" id="WP_092588359.1">
    <property type="nucleotide sequence ID" value="NZ_FMTM01000016.1"/>
</dbReference>
<gene>
    <name evidence="5" type="ORF">SAMN02927900_05977</name>
</gene>
<evidence type="ECO:0000256" key="2">
    <source>
        <dbReference type="RuleBase" id="RU003616"/>
    </source>
</evidence>
<accession>A0A1G4U1U7</accession>
<organism evidence="5 6">
    <name type="scientific">Rhizobium mongolense subsp. loessense</name>
    <dbReference type="NCBI Taxonomy" id="158890"/>
    <lineage>
        <taxon>Bacteria</taxon>
        <taxon>Pseudomonadati</taxon>
        <taxon>Pseudomonadota</taxon>
        <taxon>Alphaproteobacteria</taxon>
        <taxon>Hyphomicrobiales</taxon>
        <taxon>Rhizobiaceae</taxon>
        <taxon>Rhizobium/Agrobacterium group</taxon>
        <taxon>Rhizobium</taxon>
    </lineage>
</organism>
<dbReference type="PANTHER" id="PTHR11527">
    <property type="entry name" value="HEAT-SHOCK PROTEIN 20 FAMILY MEMBER"/>
    <property type="match status" value="1"/>
</dbReference>
<evidence type="ECO:0000259" key="4">
    <source>
        <dbReference type="PROSITE" id="PS01031"/>
    </source>
</evidence>
<dbReference type="InterPro" id="IPR008978">
    <property type="entry name" value="HSP20-like_chaperone"/>
</dbReference>
<dbReference type="Proteomes" id="UP000199542">
    <property type="component" value="Unassembled WGS sequence"/>
</dbReference>
<sequence length="171" mass="19150">MADTATKLSVKSEDKPAKPPASGWLPFENLRQEIDRLFDDFTPAFWQRPFRPSLGRSFAAITAPAVDLVEKEKAYEVTAELPGLDPSGLEVRVSNNVLTIKGEKQEDKEDKQKEYYVSERRYGAFQRSFELPQGVDTAKIEASFKNGILTVSLPKSAEVQKNSRKIDIKAG</sequence>
<dbReference type="InterPro" id="IPR002068">
    <property type="entry name" value="A-crystallin/Hsp20_dom"/>
</dbReference>
<feature type="region of interest" description="Disordered" evidence="3">
    <location>
        <begin position="1"/>
        <end position="25"/>
    </location>
</feature>
<evidence type="ECO:0000313" key="6">
    <source>
        <dbReference type="Proteomes" id="UP000199542"/>
    </source>
</evidence>
<dbReference type="AlphaFoldDB" id="A0A1G4U1U7"/>
<evidence type="ECO:0000256" key="1">
    <source>
        <dbReference type="PROSITE-ProRule" id="PRU00285"/>
    </source>
</evidence>
<reference evidence="5 6" key="1">
    <citation type="submission" date="2016-10" db="EMBL/GenBank/DDBJ databases">
        <authorList>
            <person name="de Groot N.N."/>
        </authorList>
    </citation>
    <scope>NUCLEOTIDE SEQUENCE [LARGE SCALE GENOMIC DNA]</scope>
    <source>
        <strain evidence="5 6">CGMCC 1.3401</strain>
    </source>
</reference>
<protein>
    <submittedName>
        <fullName evidence="5">HSP20 family protein</fullName>
    </submittedName>
</protein>
<dbReference type="SUPFAM" id="SSF49764">
    <property type="entry name" value="HSP20-like chaperones"/>
    <property type="match status" value="1"/>
</dbReference>
<dbReference type="CDD" id="cd06464">
    <property type="entry name" value="ACD_sHsps-like"/>
    <property type="match status" value="1"/>
</dbReference>
<proteinExistence type="inferred from homology"/>
<feature type="domain" description="SHSP" evidence="4">
    <location>
        <begin position="57"/>
        <end position="171"/>
    </location>
</feature>
<evidence type="ECO:0000313" key="5">
    <source>
        <dbReference type="EMBL" id="SCW87590.1"/>
    </source>
</evidence>
<dbReference type="Gene3D" id="2.60.40.790">
    <property type="match status" value="1"/>
</dbReference>
<dbReference type="EMBL" id="FMTM01000016">
    <property type="protein sequence ID" value="SCW87590.1"/>
    <property type="molecule type" value="Genomic_DNA"/>
</dbReference>
<evidence type="ECO:0000256" key="3">
    <source>
        <dbReference type="SAM" id="MobiDB-lite"/>
    </source>
</evidence>
<dbReference type="PROSITE" id="PS01031">
    <property type="entry name" value="SHSP"/>
    <property type="match status" value="1"/>
</dbReference>
<comment type="similarity">
    <text evidence="1 2">Belongs to the small heat shock protein (HSP20) family.</text>
</comment>